<organism evidence="3 4">
    <name type="scientific">Allacma fusca</name>
    <dbReference type="NCBI Taxonomy" id="39272"/>
    <lineage>
        <taxon>Eukaryota</taxon>
        <taxon>Metazoa</taxon>
        <taxon>Ecdysozoa</taxon>
        <taxon>Arthropoda</taxon>
        <taxon>Hexapoda</taxon>
        <taxon>Collembola</taxon>
        <taxon>Symphypleona</taxon>
        <taxon>Sminthuridae</taxon>
        <taxon>Allacma</taxon>
    </lineage>
</organism>
<reference evidence="3" key="1">
    <citation type="submission" date="2021-06" db="EMBL/GenBank/DDBJ databases">
        <authorList>
            <person name="Hodson N. C."/>
            <person name="Mongue J. A."/>
            <person name="Jaron S. K."/>
        </authorList>
    </citation>
    <scope>NUCLEOTIDE SEQUENCE</scope>
</reference>
<evidence type="ECO:0000313" key="4">
    <source>
        <dbReference type="Proteomes" id="UP000708208"/>
    </source>
</evidence>
<comment type="similarity">
    <text evidence="1">Belongs to the DPCD family.</text>
</comment>
<sequence length="151" mass="17195">MAFRPEVYTLYKGKKSHFRGAMGTKCGNGEKELDIQWFLQLSQASKSCLVSKAGIKRVHYKLPDGREMLEDWKMSEGKARELVGRYWRKKSIVGNHLAWDVEMGDSVQVMTESRQNQQLDQNALQPLIIRESNSNVIIKLASASAQYIKCG</sequence>
<dbReference type="InterPro" id="IPR026224">
    <property type="entry name" value="DPCD"/>
</dbReference>
<keyword evidence="4" id="KW-1185">Reference proteome</keyword>
<protein>
    <recommendedName>
        <fullName evidence="2">Protein DPCD</fullName>
    </recommendedName>
</protein>
<dbReference type="Proteomes" id="UP000708208">
    <property type="component" value="Unassembled WGS sequence"/>
</dbReference>
<dbReference type="Pfam" id="PF14913">
    <property type="entry name" value="DPCD"/>
    <property type="match status" value="1"/>
</dbReference>
<dbReference type="PANTHER" id="PTHR31921">
    <property type="entry name" value="PROTEIN DPCD"/>
    <property type="match status" value="1"/>
</dbReference>
<proteinExistence type="inferred from homology"/>
<evidence type="ECO:0000313" key="3">
    <source>
        <dbReference type="EMBL" id="CAG7690102.1"/>
    </source>
</evidence>
<evidence type="ECO:0000256" key="2">
    <source>
        <dbReference type="ARBA" id="ARBA00020330"/>
    </source>
</evidence>
<name>A0A8J2JA40_9HEXA</name>
<accession>A0A8J2JA40</accession>
<dbReference type="EMBL" id="CAJVCH010021121">
    <property type="protein sequence ID" value="CAG7690102.1"/>
    <property type="molecule type" value="Genomic_DNA"/>
</dbReference>
<gene>
    <name evidence="3" type="ORF">AFUS01_LOCUS3505</name>
</gene>
<dbReference type="PANTHER" id="PTHR31921:SF1">
    <property type="entry name" value="PROTEIN DPCD"/>
    <property type="match status" value="1"/>
</dbReference>
<comment type="caution">
    <text evidence="3">The sequence shown here is derived from an EMBL/GenBank/DDBJ whole genome shotgun (WGS) entry which is preliminary data.</text>
</comment>
<dbReference type="OrthoDB" id="10256139at2759"/>
<dbReference type="AlphaFoldDB" id="A0A8J2JA40"/>
<evidence type="ECO:0000256" key="1">
    <source>
        <dbReference type="ARBA" id="ARBA00010597"/>
    </source>
</evidence>